<dbReference type="InParanoid" id="A0A1Y1YDV7"/>
<keyword evidence="3" id="KW-1185">Reference proteome</keyword>
<feature type="transmembrane region" description="Helical" evidence="1">
    <location>
        <begin position="114"/>
        <end position="135"/>
    </location>
</feature>
<dbReference type="OrthoDB" id="2189463at2759"/>
<feature type="transmembrane region" description="Helical" evidence="1">
    <location>
        <begin position="251"/>
        <end position="268"/>
    </location>
</feature>
<keyword evidence="1" id="KW-0812">Transmembrane</keyword>
<dbReference type="GO" id="GO:0006457">
    <property type="term" value="P:protein folding"/>
    <property type="evidence" value="ECO:0007669"/>
    <property type="project" value="TreeGrafter"/>
</dbReference>
<evidence type="ECO:0000313" key="3">
    <source>
        <dbReference type="Proteomes" id="UP000193498"/>
    </source>
</evidence>
<dbReference type="AlphaFoldDB" id="A0A1Y1YDV7"/>
<evidence type="ECO:0000256" key="1">
    <source>
        <dbReference type="SAM" id="Phobius"/>
    </source>
</evidence>
<dbReference type="EMBL" id="MCFE01000165">
    <property type="protein sequence ID" value="ORX95896.1"/>
    <property type="molecule type" value="Genomic_DNA"/>
</dbReference>
<comment type="caution">
    <text evidence="2">The sequence shown here is derived from an EMBL/GenBank/DDBJ whole genome shotgun (WGS) entry which is preliminary data.</text>
</comment>
<feature type="transmembrane region" description="Helical" evidence="1">
    <location>
        <begin position="147"/>
        <end position="169"/>
    </location>
</feature>
<dbReference type="PANTHER" id="PTHR35329:SF1">
    <property type="entry name" value="CHITIN SYNTHASE EXPORT CHAPERONE"/>
    <property type="match status" value="1"/>
</dbReference>
<feature type="transmembrane region" description="Helical" evidence="1">
    <location>
        <begin position="45"/>
        <end position="68"/>
    </location>
</feature>
<keyword evidence="1" id="KW-0472">Membrane</keyword>
<proteinExistence type="predicted"/>
<accession>A0A1Y1YDV7</accession>
<dbReference type="Proteomes" id="UP000193498">
    <property type="component" value="Unassembled WGS sequence"/>
</dbReference>
<reference evidence="2 3" key="1">
    <citation type="submission" date="2016-07" db="EMBL/GenBank/DDBJ databases">
        <title>Pervasive Adenine N6-methylation of Active Genes in Fungi.</title>
        <authorList>
            <consortium name="DOE Joint Genome Institute"/>
            <person name="Mondo S.J."/>
            <person name="Dannebaum R.O."/>
            <person name="Kuo R.C."/>
            <person name="Labutti K."/>
            <person name="Haridas S."/>
            <person name="Kuo A."/>
            <person name="Salamov A."/>
            <person name="Ahrendt S.R."/>
            <person name="Lipzen A."/>
            <person name="Sullivan W."/>
            <person name="Andreopoulos W.B."/>
            <person name="Clum A."/>
            <person name="Lindquist E."/>
            <person name="Daum C."/>
            <person name="Ramamoorthy G.K."/>
            <person name="Gryganskyi A."/>
            <person name="Culley D."/>
            <person name="Magnuson J.K."/>
            <person name="James T.Y."/>
            <person name="O'Malley M.A."/>
            <person name="Stajich J.E."/>
            <person name="Spatafora J.W."/>
            <person name="Visel A."/>
            <person name="Grigoriev I.V."/>
        </authorList>
    </citation>
    <scope>NUCLEOTIDE SEQUENCE [LARGE SCALE GENOMIC DNA]</scope>
    <source>
        <strain evidence="2 3">CBS 931.73</strain>
    </source>
</reference>
<feature type="transmembrane region" description="Helical" evidence="1">
    <location>
        <begin position="181"/>
        <end position="201"/>
    </location>
</feature>
<feature type="transmembrane region" description="Helical" evidence="1">
    <location>
        <begin position="213"/>
        <end position="231"/>
    </location>
</feature>
<protein>
    <submittedName>
        <fullName evidence="2">Uncharacterized protein</fullName>
    </submittedName>
</protein>
<dbReference type="Pfam" id="PF12271">
    <property type="entry name" value="Chs7"/>
    <property type="match status" value="1"/>
</dbReference>
<dbReference type="InterPro" id="IPR022057">
    <property type="entry name" value="Chs7"/>
</dbReference>
<evidence type="ECO:0000313" key="2">
    <source>
        <dbReference type="EMBL" id="ORX95896.1"/>
    </source>
</evidence>
<dbReference type="STRING" id="1314790.A0A1Y1YDV7"/>
<name>A0A1Y1YDV7_9FUNG</name>
<dbReference type="PANTHER" id="PTHR35329">
    <property type="entry name" value="CHITIN SYNTHASE EXPORT CHAPERONE"/>
    <property type="match status" value="1"/>
</dbReference>
<dbReference type="GO" id="GO:0005789">
    <property type="term" value="C:endoplasmic reticulum membrane"/>
    <property type="evidence" value="ECO:0007669"/>
    <property type="project" value="TreeGrafter"/>
</dbReference>
<dbReference type="GO" id="GO:0051082">
    <property type="term" value="F:unfolded protein binding"/>
    <property type="evidence" value="ECO:0007669"/>
    <property type="project" value="TreeGrafter"/>
</dbReference>
<sequence>MIQLGSFVDICRRVNLSLCPLIGPTIHGVEPVCYARNVSLGGWNLFQPATLVVHFVGLIMTCIMIYHIKTKYTAVGRKEMVIFFYLYLISLVVDSIVSSGLVPSNTTAYLHLTSSHLSLISAGVWCLLGNGFVGFQFAEDGTPMSIWTLRLSSLAVFASTYALCYGTFMNLTTFLDPVRPTLLWIGFVGFNAAALLIYLSLQVILITNTLSDLWPLGDIIIGGLFFVAGQLGMLFSSSICSMMNHYLDGQFVASIFTLLSVMMIYKYWDSITKEDLEFHVGGKIHTWERLSTALG</sequence>
<gene>
    <name evidence="2" type="ORF">K493DRAFT_371595</name>
</gene>
<feature type="transmembrane region" description="Helical" evidence="1">
    <location>
        <begin position="80"/>
        <end position="102"/>
    </location>
</feature>
<organism evidence="2 3">
    <name type="scientific">Basidiobolus meristosporus CBS 931.73</name>
    <dbReference type="NCBI Taxonomy" id="1314790"/>
    <lineage>
        <taxon>Eukaryota</taxon>
        <taxon>Fungi</taxon>
        <taxon>Fungi incertae sedis</taxon>
        <taxon>Zoopagomycota</taxon>
        <taxon>Entomophthoromycotina</taxon>
        <taxon>Basidiobolomycetes</taxon>
        <taxon>Basidiobolales</taxon>
        <taxon>Basidiobolaceae</taxon>
        <taxon>Basidiobolus</taxon>
    </lineage>
</organism>
<keyword evidence="1" id="KW-1133">Transmembrane helix</keyword>